<dbReference type="Ensembl" id="ENSACAT00000040064.1">
    <property type="protein sequence ID" value="ENSACAP00000031408.1"/>
    <property type="gene ID" value="ENSACAG00000043993.1"/>
</dbReference>
<evidence type="ECO:0000259" key="1">
    <source>
        <dbReference type="PROSITE" id="PS50878"/>
    </source>
</evidence>
<reference evidence="2" key="2">
    <citation type="submission" date="2025-08" db="UniProtKB">
        <authorList>
            <consortium name="Ensembl"/>
        </authorList>
    </citation>
    <scope>IDENTIFICATION</scope>
</reference>
<dbReference type="Proteomes" id="UP000001646">
    <property type="component" value="Chromosome 4"/>
</dbReference>
<dbReference type="PANTHER" id="PTHR31635:SF196">
    <property type="entry name" value="REVERSE TRANSCRIPTASE DOMAIN-CONTAINING PROTEIN-RELATED"/>
    <property type="match status" value="1"/>
</dbReference>
<dbReference type="InterPro" id="IPR043502">
    <property type="entry name" value="DNA/RNA_pol_sf"/>
</dbReference>
<dbReference type="AlphaFoldDB" id="A0A803T868"/>
<dbReference type="SUPFAM" id="SSF56672">
    <property type="entry name" value="DNA/RNA polymerases"/>
    <property type="match status" value="1"/>
</dbReference>
<feature type="domain" description="Reverse transcriptase" evidence="1">
    <location>
        <begin position="16"/>
        <end position="290"/>
    </location>
</feature>
<dbReference type="PANTHER" id="PTHR31635">
    <property type="entry name" value="REVERSE TRANSCRIPTASE DOMAIN-CONTAINING PROTEIN-RELATED"/>
    <property type="match status" value="1"/>
</dbReference>
<reference evidence="2 3" key="1">
    <citation type="submission" date="2009-12" db="EMBL/GenBank/DDBJ databases">
        <title>The Genome Sequence of Anolis carolinensis (Green Anole Lizard).</title>
        <authorList>
            <consortium name="The Genome Sequencing Platform"/>
            <person name="Di Palma F."/>
            <person name="Alfoldi J."/>
            <person name="Heiman D."/>
            <person name="Young S."/>
            <person name="Grabherr M."/>
            <person name="Johnson J."/>
            <person name="Lander E.S."/>
            <person name="Lindblad-Toh K."/>
        </authorList>
    </citation>
    <scope>NUCLEOTIDE SEQUENCE [LARGE SCALE GENOMIC DNA]</scope>
    <source>
        <strain evidence="2 3">JBL SC #1</strain>
    </source>
</reference>
<protein>
    <recommendedName>
        <fullName evidence="1">Reverse transcriptase domain-containing protein</fullName>
    </recommendedName>
</protein>
<evidence type="ECO:0000313" key="2">
    <source>
        <dbReference type="Ensembl" id="ENSACAP00000031408.1"/>
    </source>
</evidence>
<proteinExistence type="predicted"/>
<dbReference type="CDD" id="cd01650">
    <property type="entry name" value="RT_nLTR_like"/>
    <property type="match status" value="1"/>
</dbReference>
<dbReference type="InParanoid" id="A0A803T868"/>
<keyword evidence="3" id="KW-1185">Reference proteome</keyword>
<dbReference type="GeneTree" id="ENSGT01120000271821"/>
<accession>A0A803T868</accession>
<evidence type="ECO:0000313" key="3">
    <source>
        <dbReference type="Proteomes" id="UP000001646"/>
    </source>
</evidence>
<name>A0A803T868_ANOCA</name>
<dbReference type="PROSITE" id="PS50878">
    <property type="entry name" value="RT_POL"/>
    <property type="match status" value="1"/>
</dbReference>
<organism evidence="2 3">
    <name type="scientific">Anolis carolinensis</name>
    <name type="common">Green anole</name>
    <name type="synonym">American chameleon</name>
    <dbReference type="NCBI Taxonomy" id="28377"/>
    <lineage>
        <taxon>Eukaryota</taxon>
        <taxon>Metazoa</taxon>
        <taxon>Chordata</taxon>
        <taxon>Craniata</taxon>
        <taxon>Vertebrata</taxon>
        <taxon>Euteleostomi</taxon>
        <taxon>Lepidosauria</taxon>
        <taxon>Squamata</taxon>
        <taxon>Bifurcata</taxon>
        <taxon>Unidentata</taxon>
        <taxon>Episquamata</taxon>
        <taxon>Toxicofera</taxon>
        <taxon>Iguania</taxon>
        <taxon>Dactyloidae</taxon>
        <taxon>Anolis</taxon>
    </lineage>
</organism>
<reference evidence="2" key="3">
    <citation type="submission" date="2025-09" db="UniProtKB">
        <authorList>
            <consortium name="Ensembl"/>
        </authorList>
    </citation>
    <scope>IDENTIFICATION</scope>
</reference>
<sequence length="774" mass="91394">MMKDEITLILQKIMNSVLETNQIPETWKEASIILIPKENQDEKQIQNYRPISLLNIDYKIFSSILANRLKSTLSNWINADQAGFLPGRQIKDNTRIILNIIEHIQNTKLKKGALLLLDAEKAFDQLNWNFIIELLKNLRYGGKFINGIQAIYTEQRAKIKINGDMTEMFPLQRGVRQGCPLSPLLFIFAIEILARKLRQDDDLIGIKVKNQKYKIKLFADDIILMSEDPQKEFPKMICLVNQFGSVAGLSINLRKTKILATKLSNKEKEELSQEIGIEIALQAKYLGINITMNNKDLYKNNYEKTWNKIKNDLKKWMNLDISLLGRIATIKMNILPRLCFLFQNIPIDIKEKEFTNWNAELTKFIWRGKKPRIKMKNLQDTKQRGGLALPNLKLYREAAILIWLREWIHLDNQSLITLEGDSLKFGLHAYLIYGKVAEDSNFNKHPIRKTLMNTWNKYKKFFYRKLPQWTSIQEAFKQSGNSKGNKRWPTYAEILKKTQDNLQLKSLIEINQQGYNMNWFEYAQIHQQYQKDVHTGFEEEKTDLDKILQSRNKQLSKLYSLLLKLHTEDEYIKECMVKWAKNIGRSISIDEWEYLWRVKIKIFRSYSLLENFYKMFYQAYMTPVKLAKIQPQLKNTCWKCKQATGSFFHMWWTCKKAKNFWIKIHKTTEKILKLKIPMHPEIFLLGITDTSLLKPHDKLFTLMTTAARIVYARAWKLEETPEMEEWIVKVTEVAEMDILTGYLQSKDPSEFRKVWDPFKRFLEGKTISTWGFQI</sequence>
<dbReference type="InterPro" id="IPR000477">
    <property type="entry name" value="RT_dom"/>
</dbReference>
<dbReference type="Pfam" id="PF00078">
    <property type="entry name" value="RVT_1"/>
    <property type="match status" value="1"/>
</dbReference>